<dbReference type="PROSITE" id="PS51698">
    <property type="entry name" value="U_BOX"/>
    <property type="match status" value="1"/>
</dbReference>
<dbReference type="GO" id="GO:0000209">
    <property type="term" value="P:protein polyubiquitination"/>
    <property type="evidence" value="ECO:0007669"/>
    <property type="project" value="TreeGrafter"/>
</dbReference>
<evidence type="ECO:0000256" key="3">
    <source>
        <dbReference type="ARBA" id="ARBA00022679"/>
    </source>
</evidence>
<dbReference type="GO" id="GO:0061630">
    <property type="term" value="F:ubiquitin protein ligase activity"/>
    <property type="evidence" value="ECO:0007669"/>
    <property type="project" value="UniProtKB-EC"/>
</dbReference>
<reference evidence="7 8" key="1">
    <citation type="submission" date="2018-08" db="EMBL/GenBank/DDBJ databases">
        <title>Aphanomyces genome sequencing and annotation.</title>
        <authorList>
            <person name="Minardi D."/>
            <person name="Oidtmann B."/>
            <person name="Van Der Giezen M."/>
            <person name="Studholme D.J."/>
        </authorList>
    </citation>
    <scope>NUCLEOTIDE SEQUENCE [LARGE SCALE GENOMIC DNA]</scope>
    <source>
        <strain evidence="7 8">NJM0002</strain>
    </source>
</reference>
<dbReference type="GO" id="GO:0006515">
    <property type="term" value="P:protein quality control for misfolded or incompletely synthesized proteins"/>
    <property type="evidence" value="ECO:0007669"/>
    <property type="project" value="TreeGrafter"/>
</dbReference>
<dbReference type="GO" id="GO:0051087">
    <property type="term" value="F:protein-folding chaperone binding"/>
    <property type="evidence" value="ECO:0007669"/>
    <property type="project" value="TreeGrafter"/>
</dbReference>
<dbReference type="Proteomes" id="UP000285060">
    <property type="component" value="Unassembled WGS sequence"/>
</dbReference>
<dbReference type="SMART" id="SM00504">
    <property type="entry name" value="Ubox"/>
    <property type="match status" value="1"/>
</dbReference>
<evidence type="ECO:0000256" key="1">
    <source>
        <dbReference type="ARBA" id="ARBA00000900"/>
    </source>
</evidence>
<organism evidence="7 8">
    <name type="scientific">Aphanomyces invadans</name>
    <dbReference type="NCBI Taxonomy" id="157072"/>
    <lineage>
        <taxon>Eukaryota</taxon>
        <taxon>Sar</taxon>
        <taxon>Stramenopiles</taxon>
        <taxon>Oomycota</taxon>
        <taxon>Saprolegniomycetes</taxon>
        <taxon>Saprolegniales</taxon>
        <taxon>Verrucalvaceae</taxon>
        <taxon>Aphanomyces</taxon>
    </lineage>
</organism>
<dbReference type="PANTHER" id="PTHR46803">
    <property type="entry name" value="E3 UBIQUITIN-PROTEIN LIGASE CHIP"/>
    <property type="match status" value="1"/>
</dbReference>
<dbReference type="GO" id="GO:0005737">
    <property type="term" value="C:cytoplasm"/>
    <property type="evidence" value="ECO:0007669"/>
    <property type="project" value="TreeGrafter"/>
</dbReference>
<dbReference type="GO" id="GO:0043161">
    <property type="term" value="P:proteasome-mediated ubiquitin-dependent protein catabolic process"/>
    <property type="evidence" value="ECO:0007669"/>
    <property type="project" value="TreeGrafter"/>
</dbReference>
<dbReference type="PANTHER" id="PTHR46803:SF2">
    <property type="entry name" value="E3 UBIQUITIN-PROTEIN LIGASE CHIP"/>
    <property type="match status" value="1"/>
</dbReference>
<dbReference type="Gene3D" id="3.30.40.10">
    <property type="entry name" value="Zinc/RING finger domain, C3HC4 (zinc finger)"/>
    <property type="match status" value="1"/>
</dbReference>
<dbReference type="GO" id="GO:0045862">
    <property type="term" value="P:positive regulation of proteolysis"/>
    <property type="evidence" value="ECO:0007669"/>
    <property type="project" value="TreeGrafter"/>
</dbReference>
<keyword evidence="4" id="KW-0677">Repeat</keyword>
<accession>A0A418B1H9</accession>
<name>A0A418B1H9_9STRA</name>
<evidence type="ECO:0000256" key="4">
    <source>
        <dbReference type="ARBA" id="ARBA00022737"/>
    </source>
</evidence>
<evidence type="ECO:0000256" key="2">
    <source>
        <dbReference type="ARBA" id="ARBA00012483"/>
    </source>
</evidence>
<dbReference type="SUPFAM" id="SSF57850">
    <property type="entry name" value="RING/U-box"/>
    <property type="match status" value="1"/>
</dbReference>
<comment type="catalytic activity">
    <reaction evidence="1">
        <text>S-ubiquitinyl-[E2 ubiquitin-conjugating enzyme]-L-cysteine + [acceptor protein]-L-lysine = [E2 ubiquitin-conjugating enzyme]-L-cysteine + N(6)-ubiquitinyl-[acceptor protein]-L-lysine.</text>
        <dbReference type="EC" id="2.3.2.27"/>
    </reaction>
</comment>
<evidence type="ECO:0000259" key="6">
    <source>
        <dbReference type="PROSITE" id="PS51698"/>
    </source>
</evidence>
<dbReference type="EMBL" id="QUSY01000192">
    <property type="protein sequence ID" value="RHY31692.1"/>
    <property type="molecule type" value="Genomic_DNA"/>
</dbReference>
<evidence type="ECO:0000313" key="8">
    <source>
        <dbReference type="Proteomes" id="UP000285060"/>
    </source>
</evidence>
<dbReference type="Pfam" id="PF04564">
    <property type="entry name" value="U-box"/>
    <property type="match status" value="1"/>
</dbReference>
<protein>
    <recommendedName>
        <fullName evidence="2">RING-type E3 ubiquitin transferase</fullName>
        <ecNumber evidence="2">2.3.2.27</ecNumber>
    </recommendedName>
</protein>
<dbReference type="InterPro" id="IPR013083">
    <property type="entry name" value="Znf_RING/FYVE/PHD"/>
</dbReference>
<feature type="domain" description="U-box" evidence="6">
    <location>
        <begin position="32"/>
        <end position="102"/>
    </location>
</feature>
<sequence length="102" mass="11649">MDDDSLVHSNHDTVLAHMMELLEMHQSTELTQVPESFLCPIGMDIMADPVTTPNGVSYERKWIEAHIARSQLDPLTREALRVNQLRPNVSLRHAIEDFLNKS</sequence>
<dbReference type="EC" id="2.3.2.27" evidence="2"/>
<dbReference type="InterPro" id="IPR003613">
    <property type="entry name" value="Ubox_domain"/>
</dbReference>
<comment type="caution">
    <text evidence="7">The sequence shown here is derived from an EMBL/GenBank/DDBJ whole genome shotgun (WGS) entry which is preliminary data.</text>
</comment>
<dbReference type="AlphaFoldDB" id="A0A418B1H9"/>
<evidence type="ECO:0000313" key="7">
    <source>
        <dbReference type="EMBL" id="RHY31692.1"/>
    </source>
</evidence>
<evidence type="ECO:0000256" key="5">
    <source>
        <dbReference type="ARBA" id="ARBA00022786"/>
    </source>
</evidence>
<keyword evidence="8" id="KW-1185">Reference proteome</keyword>
<dbReference type="VEuPathDB" id="FungiDB:H310_13612"/>
<keyword evidence="3" id="KW-0808">Transferase</keyword>
<dbReference type="GO" id="GO:0071218">
    <property type="term" value="P:cellular response to misfolded protein"/>
    <property type="evidence" value="ECO:0007669"/>
    <property type="project" value="TreeGrafter"/>
</dbReference>
<keyword evidence="5" id="KW-0833">Ubl conjugation pathway</keyword>
<proteinExistence type="predicted"/>
<gene>
    <name evidence="7" type="ORF">DYB32_003245</name>
</gene>